<keyword evidence="2" id="KW-1185">Reference proteome</keyword>
<dbReference type="EMBL" id="JACAZI010000004">
    <property type="protein sequence ID" value="KAF7363204.1"/>
    <property type="molecule type" value="Genomic_DNA"/>
</dbReference>
<gene>
    <name evidence="1" type="ORF">MVEN_00673200</name>
</gene>
<accession>A0A8H7D5M9</accession>
<organism evidence="1 2">
    <name type="scientific">Mycena venus</name>
    <dbReference type="NCBI Taxonomy" id="2733690"/>
    <lineage>
        <taxon>Eukaryota</taxon>
        <taxon>Fungi</taxon>
        <taxon>Dikarya</taxon>
        <taxon>Basidiomycota</taxon>
        <taxon>Agaricomycotina</taxon>
        <taxon>Agaricomycetes</taxon>
        <taxon>Agaricomycetidae</taxon>
        <taxon>Agaricales</taxon>
        <taxon>Marasmiineae</taxon>
        <taxon>Mycenaceae</taxon>
        <taxon>Mycena</taxon>
    </lineage>
</organism>
<evidence type="ECO:0000313" key="1">
    <source>
        <dbReference type="EMBL" id="KAF7363204.1"/>
    </source>
</evidence>
<reference evidence="1" key="1">
    <citation type="submission" date="2020-05" db="EMBL/GenBank/DDBJ databases">
        <title>Mycena genomes resolve the evolution of fungal bioluminescence.</title>
        <authorList>
            <person name="Tsai I.J."/>
        </authorList>
    </citation>
    <scope>NUCLEOTIDE SEQUENCE</scope>
    <source>
        <strain evidence="1">CCC161011</strain>
    </source>
</reference>
<protein>
    <submittedName>
        <fullName evidence="1">Uncharacterized protein</fullName>
    </submittedName>
</protein>
<dbReference type="AlphaFoldDB" id="A0A8H7D5M9"/>
<name>A0A8H7D5M9_9AGAR</name>
<proteinExistence type="predicted"/>
<evidence type="ECO:0000313" key="2">
    <source>
        <dbReference type="Proteomes" id="UP000620124"/>
    </source>
</evidence>
<dbReference type="Proteomes" id="UP000620124">
    <property type="component" value="Unassembled WGS sequence"/>
</dbReference>
<comment type="caution">
    <text evidence="1">The sequence shown here is derived from an EMBL/GenBank/DDBJ whole genome shotgun (WGS) entry which is preliminary data.</text>
</comment>
<sequence length="179" mass="20270">MDARLEFEGHWPGYEEMAASEPLGADAHTEVMLDGVASWRGEDETLAVCYMASAVVRIGLKWMRENEKKRRDGMYQMRDRAQLGGEDASAIVHNSRSCGLYPLRRARRSSFPREHTHFLLMGTCMASKRWGEEQDGYGLGRTDAAFIPVPAPVRVNECTETCHLPTYVAAILYLHIHLR</sequence>